<dbReference type="InterPro" id="IPR000109">
    <property type="entry name" value="POT_fam"/>
</dbReference>
<dbReference type="Proteomes" id="UP000050488">
    <property type="component" value="Unassembled WGS sequence"/>
</dbReference>
<evidence type="ECO:0000256" key="4">
    <source>
        <dbReference type="ARBA" id="ARBA00022475"/>
    </source>
</evidence>
<evidence type="ECO:0000256" key="8">
    <source>
        <dbReference type="RuleBase" id="RU003755"/>
    </source>
</evidence>
<keyword evidence="5 8" id="KW-0812">Transmembrane</keyword>
<evidence type="ECO:0000256" key="5">
    <source>
        <dbReference type="ARBA" id="ARBA00022692"/>
    </source>
</evidence>
<evidence type="ECO:0000256" key="9">
    <source>
        <dbReference type="SAM" id="Phobius"/>
    </source>
</evidence>
<evidence type="ECO:0000256" key="6">
    <source>
        <dbReference type="ARBA" id="ARBA00022989"/>
    </source>
</evidence>
<evidence type="ECO:0000256" key="2">
    <source>
        <dbReference type="ARBA" id="ARBA00005982"/>
    </source>
</evidence>
<dbReference type="PANTHER" id="PTHR23517">
    <property type="entry name" value="RESISTANCE PROTEIN MDTM, PUTATIVE-RELATED-RELATED"/>
    <property type="match status" value="1"/>
</dbReference>
<dbReference type="EMBL" id="LKEV01000001">
    <property type="protein sequence ID" value="KQB87096.1"/>
    <property type="molecule type" value="Genomic_DNA"/>
</dbReference>
<dbReference type="InterPro" id="IPR036259">
    <property type="entry name" value="MFS_trans_sf"/>
</dbReference>
<keyword evidence="3 8" id="KW-0813">Transport</keyword>
<feature type="transmembrane region" description="Helical" evidence="9">
    <location>
        <begin position="32"/>
        <end position="49"/>
    </location>
</feature>
<evidence type="ECO:0000313" key="12">
    <source>
        <dbReference type="Proteomes" id="UP000050488"/>
    </source>
</evidence>
<dbReference type="InterPro" id="IPR018456">
    <property type="entry name" value="PTR2_symporter_CS"/>
</dbReference>
<evidence type="ECO:0000256" key="7">
    <source>
        <dbReference type="ARBA" id="ARBA00023136"/>
    </source>
</evidence>
<feature type="transmembrane region" description="Helical" evidence="9">
    <location>
        <begin position="436"/>
        <end position="457"/>
    </location>
</feature>
<evidence type="ECO:0000256" key="1">
    <source>
        <dbReference type="ARBA" id="ARBA00004651"/>
    </source>
</evidence>
<accession>A0A0Q1AJQ3</accession>
<feature type="domain" description="Major facilitator superfamily (MFS) profile" evidence="10">
    <location>
        <begin position="22"/>
        <end position="493"/>
    </location>
</feature>
<dbReference type="InterPro" id="IPR050171">
    <property type="entry name" value="MFS_Transporters"/>
</dbReference>
<comment type="subcellular location">
    <subcellularLocation>
        <location evidence="1">Cell membrane</location>
        <topology evidence="1">Multi-pass membrane protein</topology>
    </subcellularLocation>
    <subcellularLocation>
        <location evidence="8">Membrane</location>
        <topology evidence="8">Multi-pass membrane protein</topology>
    </subcellularLocation>
</comment>
<name>A0A0Q1AJQ3_9CORY</name>
<keyword evidence="7 9" id="KW-0472">Membrane</keyword>
<evidence type="ECO:0000259" key="10">
    <source>
        <dbReference type="PROSITE" id="PS50850"/>
    </source>
</evidence>
<dbReference type="PATRIC" id="fig|1544413.3.peg.147"/>
<feature type="transmembrane region" description="Helical" evidence="9">
    <location>
        <begin position="61"/>
        <end position="81"/>
    </location>
</feature>
<dbReference type="Gene3D" id="1.20.1250.20">
    <property type="entry name" value="MFS general substrate transporter like domains"/>
    <property type="match status" value="1"/>
</dbReference>
<feature type="transmembrane region" description="Helical" evidence="9">
    <location>
        <begin position="250"/>
        <end position="271"/>
    </location>
</feature>
<feature type="transmembrane region" description="Helical" evidence="9">
    <location>
        <begin position="341"/>
        <end position="360"/>
    </location>
</feature>
<dbReference type="GO" id="GO:1904680">
    <property type="term" value="F:peptide transmembrane transporter activity"/>
    <property type="evidence" value="ECO:0007669"/>
    <property type="project" value="InterPro"/>
</dbReference>
<keyword evidence="4" id="KW-1003">Cell membrane</keyword>
<feature type="transmembrane region" description="Helical" evidence="9">
    <location>
        <begin position="182"/>
        <end position="201"/>
    </location>
</feature>
<dbReference type="InterPro" id="IPR005279">
    <property type="entry name" value="Dipep/tripep_permease"/>
</dbReference>
<dbReference type="PROSITE" id="PS50850">
    <property type="entry name" value="MFS"/>
    <property type="match status" value="1"/>
</dbReference>
<dbReference type="CDD" id="cd17346">
    <property type="entry name" value="MFS_DtpA_like"/>
    <property type="match status" value="1"/>
</dbReference>
<feature type="transmembrane region" description="Helical" evidence="9">
    <location>
        <begin position="283"/>
        <end position="300"/>
    </location>
</feature>
<comment type="similarity">
    <text evidence="2 8">Belongs to the major facilitator superfamily. Proton-dependent oligopeptide transporter (POT/PTR) (TC 2.A.17) family.</text>
</comment>
<keyword evidence="12" id="KW-1185">Reference proteome</keyword>
<dbReference type="GO" id="GO:0006857">
    <property type="term" value="P:oligopeptide transport"/>
    <property type="evidence" value="ECO:0007669"/>
    <property type="project" value="InterPro"/>
</dbReference>
<dbReference type="SUPFAM" id="SSF103473">
    <property type="entry name" value="MFS general substrate transporter"/>
    <property type="match status" value="1"/>
</dbReference>
<dbReference type="PANTHER" id="PTHR23517:SF15">
    <property type="entry name" value="PROTON-DEPENDENT OLIGOPEPTIDE FAMILY TRANSPORT PROTEIN"/>
    <property type="match status" value="1"/>
</dbReference>
<dbReference type="RefSeq" id="WP_055174913.1">
    <property type="nucleotide sequence ID" value="NZ_JAUSQY010000001.1"/>
</dbReference>
<dbReference type="InterPro" id="IPR020846">
    <property type="entry name" value="MFS_dom"/>
</dbReference>
<dbReference type="STRING" id="1544413.Clow_00144"/>
<feature type="transmembrane region" description="Helical" evidence="9">
    <location>
        <begin position="469"/>
        <end position="489"/>
    </location>
</feature>
<feature type="transmembrane region" description="Helical" evidence="9">
    <location>
        <begin position="120"/>
        <end position="139"/>
    </location>
</feature>
<dbReference type="PROSITE" id="PS01023">
    <property type="entry name" value="PTR2_2"/>
    <property type="match status" value="1"/>
</dbReference>
<feature type="transmembrane region" description="Helical" evidence="9">
    <location>
        <begin position="222"/>
        <end position="244"/>
    </location>
</feature>
<evidence type="ECO:0000256" key="3">
    <source>
        <dbReference type="ARBA" id="ARBA00022448"/>
    </source>
</evidence>
<dbReference type="NCBIfam" id="TIGR00924">
    <property type="entry name" value="yjdL_sub1_fam"/>
    <property type="match status" value="1"/>
</dbReference>
<evidence type="ECO:0000313" key="11">
    <source>
        <dbReference type="EMBL" id="KQB87096.1"/>
    </source>
</evidence>
<dbReference type="OrthoDB" id="9772725at2"/>
<gene>
    <name evidence="11" type="primary">dtpT</name>
    <name evidence="11" type="ORF">Clow_00144</name>
</gene>
<dbReference type="Pfam" id="PF00854">
    <property type="entry name" value="PTR2"/>
    <property type="match status" value="1"/>
</dbReference>
<dbReference type="AlphaFoldDB" id="A0A0Q1AJQ3"/>
<keyword evidence="6 9" id="KW-1133">Transmembrane helix</keyword>
<feature type="transmembrane region" description="Helical" evidence="9">
    <location>
        <begin position="372"/>
        <end position="390"/>
    </location>
</feature>
<comment type="caution">
    <text evidence="11">The sequence shown here is derived from an EMBL/GenBank/DDBJ whole genome shotgun (WGS) entry which is preliminary data.</text>
</comment>
<organism evidence="11 12">
    <name type="scientific">Corynebacterium lowii</name>
    <dbReference type="NCBI Taxonomy" id="1544413"/>
    <lineage>
        <taxon>Bacteria</taxon>
        <taxon>Bacillati</taxon>
        <taxon>Actinomycetota</taxon>
        <taxon>Actinomycetes</taxon>
        <taxon>Mycobacteriales</taxon>
        <taxon>Corynebacteriaceae</taxon>
        <taxon>Corynebacterium</taxon>
    </lineage>
</organism>
<proteinExistence type="inferred from homology"/>
<feature type="transmembrane region" description="Helical" evidence="9">
    <location>
        <begin position="93"/>
        <end position="114"/>
    </location>
</feature>
<protein>
    <submittedName>
        <fullName evidence="11">Di-/tripeptide transporter</fullName>
    </submittedName>
</protein>
<feature type="transmembrane region" description="Helical" evidence="9">
    <location>
        <begin position="396"/>
        <end position="415"/>
    </location>
</feature>
<reference evidence="11 12" key="1">
    <citation type="submission" date="2015-10" db="EMBL/GenBank/DDBJ databases">
        <title>Corynebacteirum lowii and Corynebacterium oculi species nova, derived from human clinical disease and and emended description of Corynebacterium mastiditis.</title>
        <authorList>
            <person name="Bernard K."/>
            <person name="Pacheco A.L."/>
            <person name="Mcdougall C."/>
            <person name="Burtx T."/>
            <person name="Weibe D."/>
            <person name="Tyler S."/>
            <person name="Olson A.B."/>
            <person name="Cnockaert M."/>
            <person name="Eguchi H."/>
            <person name="Kuwahara T."/>
            <person name="Nakayama-Imaohji H."/>
            <person name="Boudewijins M."/>
            <person name="Van Hoecke F."/>
            <person name="Bernier A.-M."/>
            <person name="Vandamme P."/>
        </authorList>
    </citation>
    <scope>NUCLEOTIDE SEQUENCE [LARGE SCALE GENOMIC DNA]</scope>
    <source>
        <strain evidence="11 12">NML 130206</strain>
    </source>
</reference>
<feature type="transmembrane region" description="Helical" evidence="9">
    <location>
        <begin position="151"/>
        <end position="170"/>
    </location>
</feature>
<sequence length="501" mass="53521">MSTTAGGGKTRTFFGHPWGLANLFGIEMWERFSYYGMVTILGYYLYYAVSDGGLGMERGTALSLVGAYGGFVYITSVAAAFISDRILGPERTLLFSAILVMAGHILLAVIPGYAGLTLGLVSIAVGSGGVKTASQVVLGDLYTRQDPKRDAGFSLFYMGVNIGALFGPLLTGEARSMGGFHWGFALAAIGMALGLTQYIAMRKSTLAARSSVVPNPLPREQYLRWGLSALVGIAAVVALFATGIVGLDKLALIITATAGIIAVVLMVQMFLSPLTTAEERSRLVGYLPILLGCVMFFAIFQSQFTILTLYTDTRVNLSVNLDFGRLGALSFNIEPNQVQSINPFFIIVFSGVFAAMWTKLGSRQWSSSVKFGVANLIIGASLFLFLPYAGGEPNSTPLLIIVALLFLFTMGELLLSPVGNSLATKVAPQAFKSRMFAVWLMAIAMGTSLSGSLGSLYESAMETGAEAERTFFLTTAGVAIALGVVLIALRKWVVRKFIDVR</sequence>
<dbReference type="GO" id="GO:0005886">
    <property type="term" value="C:plasma membrane"/>
    <property type="evidence" value="ECO:0007669"/>
    <property type="project" value="UniProtKB-SubCell"/>
</dbReference>